<evidence type="ECO:0000313" key="9">
    <source>
        <dbReference type="Proteomes" id="UP000054107"/>
    </source>
</evidence>
<dbReference type="STRING" id="35722.A0A0B7NAI0"/>
<comment type="similarity">
    <text evidence="2">Belongs to the oligopeptide OPT transporter family.</text>
</comment>
<dbReference type="Proteomes" id="UP000054107">
    <property type="component" value="Unassembled WGS sequence"/>
</dbReference>
<dbReference type="InterPro" id="IPR004813">
    <property type="entry name" value="OPT"/>
</dbReference>
<dbReference type="AlphaFoldDB" id="A0A0B7NAI0"/>
<comment type="subcellular location">
    <subcellularLocation>
        <location evidence="1">Membrane</location>
        <topology evidence="1">Multi-pass membrane protein</topology>
    </subcellularLocation>
</comment>
<evidence type="ECO:0000256" key="7">
    <source>
        <dbReference type="SAM" id="Phobius"/>
    </source>
</evidence>
<dbReference type="InterPro" id="IPR045035">
    <property type="entry name" value="YSL-like"/>
</dbReference>
<feature type="transmembrane region" description="Helical" evidence="7">
    <location>
        <begin position="218"/>
        <end position="236"/>
    </location>
</feature>
<dbReference type="OrthoDB" id="77405at2759"/>
<evidence type="ECO:0008006" key="10">
    <source>
        <dbReference type="Google" id="ProtNLM"/>
    </source>
</evidence>
<feature type="transmembrane region" description="Helical" evidence="7">
    <location>
        <begin position="523"/>
        <end position="549"/>
    </location>
</feature>
<evidence type="ECO:0000256" key="2">
    <source>
        <dbReference type="ARBA" id="ARBA00008807"/>
    </source>
</evidence>
<protein>
    <recommendedName>
        <fullName evidence="10">OPT superfamily oligopeptide transporter</fullName>
    </recommendedName>
</protein>
<dbReference type="NCBIfam" id="TIGR00728">
    <property type="entry name" value="OPT_sfam"/>
    <property type="match status" value="1"/>
</dbReference>
<evidence type="ECO:0000313" key="8">
    <source>
        <dbReference type="EMBL" id="CEP12370.1"/>
    </source>
</evidence>
<keyword evidence="5 7" id="KW-1133">Transmembrane helix</keyword>
<organism evidence="8 9">
    <name type="scientific">Parasitella parasitica</name>
    <dbReference type="NCBI Taxonomy" id="35722"/>
    <lineage>
        <taxon>Eukaryota</taxon>
        <taxon>Fungi</taxon>
        <taxon>Fungi incertae sedis</taxon>
        <taxon>Mucoromycota</taxon>
        <taxon>Mucoromycotina</taxon>
        <taxon>Mucoromycetes</taxon>
        <taxon>Mucorales</taxon>
        <taxon>Mucorineae</taxon>
        <taxon>Mucoraceae</taxon>
        <taxon>Parasitella</taxon>
    </lineage>
</organism>
<keyword evidence="9" id="KW-1185">Reference proteome</keyword>
<feature type="transmembrane region" description="Helical" evidence="7">
    <location>
        <begin position="433"/>
        <end position="453"/>
    </location>
</feature>
<accession>A0A0B7NAI0</accession>
<feature type="transmembrane region" description="Helical" evidence="7">
    <location>
        <begin position="156"/>
        <end position="177"/>
    </location>
</feature>
<feature type="transmembrane region" description="Helical" evidence="7">
    <location>
        <begin position="326"/>
        <end position="347"/>
    </location>
</feature>
<keyword evidence="4 7" id="KW-0812">Transmembrane</keyword>
<sequence length="706" mass="76689">MTTPVVVDEKYELDSPTSSYRDEKKEIIADGDGNSQVVVNDQTPVNRHLEEFHFTWRSAIVGSLLGCLVAASNTYLGLKIGWTFGASLFGAIFSFAILKPMSRALPPKWGGGYFGPKENCSAQSAATTAGGLSAGFVSGIPAMYKLGLMTTPREDAVALLLFTISCAFYGLCFAVPLRSHFVIKQDLTFPTPRAAAITILSLHDTVEGEKNAMKKAKWMAIWFAICFFWTFAAYWLPFLDSLHILYYIGNAAGYSPLANADAVWGWFFKFDFPFFGAGLMTPGSTVLSFFISSIIIYGIIGPVSVSNGTFVAAYGFNNKGDTTNRFFLWPGIALMALSAFTELFVHYDTLWRGVKGGFNELRLAFMRGTNFFRRIVLRSTLTDEQNNRYNSTKDENEIFAENQLVPAWWWVSGTFLSIIFTCAIMGEYFGMPVYQSLIAVILGFLLSFVGIQASGETDINPVGSIGKMSQLVFAKMPGDDISHVMKNNLMAGNISASAASQAVDMVGDLKTGQLVGASPRSQFLAQFVASFFAIGVAVGLFILFADAYPCIIDPKIEAQDCVFGLVAVTAWKNVTLLLTGGGEPLSRGSIICTAICAVAAVVLPVCRHFFLPQKYHRYFPSISAIGIAMINPQPEVPFSMFLGWVGGKIWKKIDPAAYDNLMFSAAGGLIAGQGIAAILQAVLKIANVTPNIVVATCIEQLADNCP</sequence>
<feature type="transmembrane region" description="Helical" evidence="7">
    <location>
        <begin position="588"/>
        <end position="610"/>
    </location>
</feature>
<reference evidence="8 9" key="1">
    <citation type="submission" date="2014-09" db="EMBL/GenBank/DDBJ databases">
        <authorList>
            <person name="Ellenberger Sabrina"/>
        </authorList>
    </citation>
    <scope>NUCLEOTIDE SEQUENCE [LARGE SCALE GENOMIC DNA]</scope>
    <source>
        <strain evidence="8 9">CBS 412.66</strain>
    </source>
</reference>
<keyword evidence="6 7" id="KW-0472">Membrane</keyword>
<evidence type="ECO:0000256" key="4">
    <source>
        <dbReference type="ARBA" id="ARBA00022692"/>
    </source>
</evidence>
<feature type="transmembrane region" description="Helical" evidence="7">
    <location>
        <begin position="289"/>
        <end position="314"/>
    </location>
</feature>
<name>A0A0B7NAI0_9FUNG</name>
<gene>
    <name evidence="8" type="primary">PARPA_06307.1 scaffold 21420</name>
</gene>
<dbReference type="PANTHER" id="PTHR31645">
    <property type="entry name" value="OLIGOPEPTIDE TRANSPORTER YGL114W-RELATED"/>
    <property type="match status" value="1"/>
</dbReference>
<evidence type="ECO:0000256" key="3">
    <source>
        <dbReference type="ARBA" id="ARBA00022448"/>
    </source>
</evidence>
<evidence type="ECO:0000256" key="6">
    <source>
        <dbReference type="ARBA" id="ARBA00023136"/>
    </source>
</evidence>
<keyword evidence="3" id="KW-0813">Transport</keyword>
<dbReference type="PANTHER" id="PTHR31645:SF3">
    <property type="entry name" value="OLIGOPEPTIDE TRANSPORTER"/>
    <property type="match status" value="1"/>
</dbReference>
<evidence type="ECO:0000256" key="1">
    <source>
        <dbReference type="ARBA" id="ARBA00004141"/>
    </source>
</evidence>
<feature type="transmembrane region" description="Helical" evidence="7">
    <location>
        <begin position="407"/>
        <end position="426"/>
    </location>
</feature>
<dbReference type="GO" id="GO:0000329">
    <property type="term" value="C:fungal-type vacuole membrane"/>
    <property type="evidence" value="ECO:0007669"/>
    <property type="project" value="TreeGrafter"/>
</dbReference>
<dbReference type="EMBL" id="LN727632">
    <property type="protein sequence ID" value="CEP12370.1"/>
    <property type="molecule type" value="Genomic_DNA"/>
</dbReference>
<feature type="transmembrane region" description="Helical" evidence="7">
    <location>
        <begin position="561"/>
        <end position="582"/>
    </location>
</feature>
<dbReference type="Pfam" id="PF03169">
    <property type="entry name" value="OPT"/>
    <property type="match status" value="1"/>
</dbReference>
<dbReference type="GO" id="GO:0035673">
    <property type="term" value="F:oligopeptide transmembrane transporter activity"/>
    <property type="evidence" value="ECO:0007669"/>
    <property type="project" value="InterPro"/>
</dbReference>
<feature type="transmembrane region" description="Helical" evidence="7">
    <location>
        <begin position="125"/>
        <end position="144"/>
    </location>
</feature>
<proteinExistence type="inferred from homology"/>
<feature type="transmembrane region" description="Helical" evidence="7">
    <location>
        <begin position="80"/>
        <end position="98"/>
    </location>
</feature>
<evidence type="ECO:0000256" key="5">
    <source>
        <dbReference type="ARBA" id="ARBA00022989"/>
    </source>
</evidence>